<evidence type="ECO:0008006" key="3">
    <source>
        <dbReference type="Google" id="ProtNLM"/>
    </source>
</evidence>
<organism evidence="1 2">
    <name type="scientific">Anaeromicropila herbilytica</name>
    <dbReference type="NCBI Taxonomy" id="2785025"/>
    <lineage>
        <taxon>Bacteria</taxon>
        <taxon>Bacillati</taxon>
        <taxon>Bacillota</taxon>
        <taxon>Clostridia</taxon>
        <taxon>Lachnospirales</taxon>
        <taxon>Lachnospiraceae</taxon>
        <taxon>Anaeromicropila</taxon>
    </lineage>
</organism>
<dbReference type="EMBL" id="AP024169">
    <property type="protein sequence ID" value="BCN29097.1"/>
    <property type="molecule type" value="Genomic_DNA"/>
</dbReference>
<accession>A0A7R7EHY5</accession>
<reference evidence="1 2" key="1">
    <citation type="submission" date="2020-11" db="EMBL/GenBank/DDBJ databases">
        <title>Draft genome sequencing of a Lachnospiraceae strain isolated from anoxic soil subjected to BSD treatment.</title>
        <authorList>
            <person name="Uek A."/>
            <person name="Tonouchi A."/>
        </authorList>
    </citation>
    <scope>NUCLEOTIDE SEQUENCE [LARGE SCALE GENOMIC DNA]</scope>
    <source>
        <strain evidence="1 2">TB5</strain>
    </source>
</reference>
<protein>
    <recommendedName>
        <fullName evidence="3">Peptidase C15</fullName>
    </recommendedName>
</protein>
<dbReference type="RefSeq" id="WP_271714393.1">
    <property type="nucleotide sequence ID" value="NZ_AP024169.1"/>
</dbReference>
<dbReference type="AlphaFoldDB" id="A0A7R7EHY5"/>
<dbReference type="Proteomes" id="UP000595897">
    <property type="component" value="Chromosome"/>
</dbReference>
<dbReference type="Gene3D" id="3.40.630.20">
    <property type="entry name" value="Peptidase C15, pyroglutamyl peptidase I-like"/>
    <property type="match status" value="1"/>
</dbReference>
<evidence type="ECO:0000313" key="2">
    <source>
        <dbReference type="Proteomes" id="UP000595897"/>
    </source>
</evidence>
<proteinExistence type="predicted"/>
<sequence length="158" mass="18669">MKLLVACFGGSDNGAYHILQKMKNYCNKLILENDKEQSCIQLKQAVDKTNYNKVVILGQKPLIKDKYCIETKGRCLDRQIKTHFKYEELVRIFEECNVCYKISDNAGTSYCNHIYYWALEQLKDKEVLFLHTPYLKNITNVENMARVIDDYVRKNYYV</sequence>
<name>A0A7R7EHY5_9FIRM</name>
<evidence type="ECO:0000313" key="1">
    <source>
        <dbReference type="EMBL" id="BCN29097.1"/>
    </source>
</evidence>
<dbReference type="InterPro" id="IPR036440">
    <property type="entry name" value="Peptidase_C15-like_sf"/>
</dbReference>
<dbReference type="KEGG" id="ahb:bsdtb5_03920"/>
<dbReference type="SUPFAM" id="SSF53182">
    <property type="entry name" value="Pyrrolidone carboxyl peptidase (pyroglutamate aminopeptidase)"/>
    <property type="match status" value="1"/>
</dbReference>
<gene>
    <name evidence="1" type="ORF">bsdtb5_03920</name>
</gene>
<keyword evidence="2" id="KW-1185">Reference proteome</keyword>